<name>A0ABQ1YCB6_9BACT</name>
<reference evidence="2" key="1">
    <citation type="journal article" date="2019" name="Int. J. Syst. Evol. Microbiol.">
        <title>The Global Catalogue of Microorganisms (GCM) 10K type strain sequencing project: providing services to taxonomists for standard genome sequencing and annotation.</title>
        <authorList>
            <consortium name="The Broad Institute Genomics Platform"/>
            <consortium name="The Broad Institute Genome Sequencing Center for Infectious Disease"/>
            <person name="Wu L."/>
            <person name="Ma J."/>
        </authorList>
    </citation>
    <scope>NUCLEOTIDE SEQUENCE [LARGE SCALE GENOMIC DNA]</scope>
    <source>
        <strain evidence="2">CGMCC 1.15288</strain>
    </source>
</reference>
<proteinExistence type="predicted"/>
<dbReference type="Proteomes" id="UP000600214">
    <property type="component" value="Unassembled WGS sequence"/>
</dbReference>
<dbReference type="EMBL" id="BMIA01000001">
    <property type="protein sequence ID" value="GGH20879.1"/>
    <property type="molecule type" value="Genomic_DNA"/>
</dbReference>
<evidence type="ECO:0000313" key="1">
    <source>
        <dbReference type="EMBL" id="GGH20879.1"/>
    </source>
</evidence>
<keyword evidence="2" id="KW-1185">Reference proteome</keyword>
<gene>
    <name evidence="1" type="ORF">GCM10007423_01560</name>
</gene>
<protein>
    <submittedName>
        <fullName evidence="1">Uncharacterized protein</fullName>
    </submittedName>
</protein>
<sequence length="93" mass="10689">MLPAFWTFNQRNVNATNSVFAKVLPKSLIGPAFWYVFAHWDDLGHYMYEGRLPIDNNWWKMWSGLSQSEVKIFCSPVATNAGEFSVVLEISTN</sequence>
<comment type="caution">
    <text evidence="1">The sequence shown here is derived from an EMBL/GenBank/DDBJ whole genome shotgun (WGS) entry which is preliminary data.</text>
</comment>
<accession>A0ABQ1YCB6</accession>
<evidence type="ECO:0000313" key="2">
    <source>
        <dbReference type="Proteomes" id="UP000600214"/>
    </source>
</evidence>
<organism evidence="1 2">
    <name type="scientific">Dyadobacter endophyticus</name>
    <dbReference type="NCBI Taxonomy" id="1749036"/>
    <lineage>
        <taxon>Bacteria</taxon>
        <taxon>Pseudomonadati</taxon>
        <taxon>Bacteroidota</taxon>
        <taxon>Cytophagia</taxon>
        <taxon>Cytophagales</taxon>
        <taxon>Spirosomataceae</taxon>
        <taxon>Dyadobacter</taxon>
    </lineage>
</organism>